<comment type="caution">
    <text evidence="2">The sequence shown here is derived from an EMBL/GenBank/DDBJ whole genome shotgun (WGS) entry which is preliminary data.</text>
</comment>
<protein>
    <submittedName>
        <fullName evidence="2">Uncharacterized protein</fullName>
    </submittedName>
</protein>
<name>A0AAD6TP15_9AGAR</name>
<accession>A0AAD6TP15</accession>
<evidence type="ECO:0000256" key="1">
    <source>
        <dbReference type="SAM" id="MobiDB-lite"/>
    </source>
</evidence>
<evidence type="ECO:0000313" key="3">
    <source>
        <dbReference type="Proteomes" id="UP001222325"/>
    </source>
</evidence>
<dbReference type="EMBL" id="JARJCN010000135">
    <property type="protein sequence ID" value="KAJ7070252.1"/>
    <property type="molecule type" value="Genomic_DNA"/>
</dbReference>
<proteinExistence type="predicted"/>
<dbReference type="AlphaFoldDB" id="A0AAD6TP15"/>
<gene>
    <name evidence="2" type="ORF">B0H15DRAFT_807219</name>
</gene>
<reference evidence="2" key="1">
    <citation type="submission" date="2023-03" db="EMBL/GenBank/DDBJ databases">
        <title>Massive genome expansion in bonnet fungi (Mycena s.s.) driven by repeated elements and novel gene families across ecological guilds.</title>
        <authorList>
            <consortium name="Lawrence Berkeley National Laboratory"/>
            <person name="Harder C.B."/>
            <person name="Miyauchi S."/>
            <person name="Viragh M."/>
            <person name="Kuo A."/>
            <person name="Thoen E."/>
            <person name="Andreopoulos B."/>
            <person name="Lu D."/>
            <person name="Skrede I."/>
            <person name="Drula E."/>
            <person name="Henrissat B."/>
            <person name="Morin E."/>
            <person name="Kohler A."/>
            <person name="Barry K."/>
            <person name="LaButti K."/>
            <person name="Morin E."/>
            <person name="Salamov A."/>
            <person name="Lipzen A."/>
            <person name="Mereny Z."/>
            <person name="Hegedus B."/>
            <person name="Baldrian P."/>
            <person name="Stursova M."/>
            <person name="Weitz H."/>
            <person name="Taylor A."/>
            <person name="Grigoriev I.V."/>
            <person name="Nagy L.G."/>
            <person name="Martin F."/>
            <person name="Kauserud H."/>
        </authorList>
    </citation>
    <scope>NUCLEOTIDE SEQUENCE</scope>
    <source>
        <strain evidence="2">CBHHK173m</strain>
    </source>
</reference>
<organism evidence="2 3">
    <name type="scientific">Mycena belliarum</name>
    <dbReference type="NCBI Taxonomy" id="1033014"/>
    <lineage>
        <taxon>Eukaryota</taxon>
        <taxon>Fungi</taxon>
        <taxon>Dikarya</taxon>
        <taxon>Basidiomycota</taxon>
        <taxon>Agaricomycotina</taxon>
        <taxon>Agaricomycetes</taxon>
        <taxon>Agaricomycetidae</taxon>
        <taxon>Agaricales</taxon>
        <taxon>Marasmiineae</taxon>
        <taxon>Mycenaceae</taxon>
        <taxon>Mycena</taxon>
    </lineage>
</organism>
<dbReference type="Proteomes" id="UP001222325">
    <property type="component" value="Unassembled WGS sequence"/>
</dbReference>
<feature type="region of interest" description="Disordered" evidence="1">
    <location>
        <begin position="202"/>
        <end position="226"/>
    </location>
</feature>
<keyword evidence="3" id="KW-1185">Reference proteome</keyword>
<evidence type="ECO:0000313" key="2">
    <source>
        <dbReference type="EMBL" id="KAJ7070252.1"/>
    </source>
</evidence>
<sequence>MTEPRIQPTRIFQLAGFLVIRDIIAAGRKPRLRSARLADKRKQGKLVDGHFREIQLRESDRHAKPIHCFEHRSGLSGDFPGAGKREVPTIRKTGRGILAAQQQQSLRKFNHNTSEPLQRENRDRAATTHAVQKNNLDPVTNLLQLAVIVTTTATDKGEVLGHRPMNKVDHGPEAVLEKLGPCFARLTGIGLQLLRSERNIAQTASNDEDRPAGQGNAGKRRRRGHI</sequence>